<gene>
    <name evidence="3" type="ORF">ACLA_048720</name>
</gene>
<proteinExistence type="predicted"/>
<keyword evidence="4" id="KW-1185">Reference proteome</keyword>
<dbReference type="OrthoDB" id="2142759at2759"/>
<dbReference type="InterPro" id="IPR057203">
    <property type="entry name" value="DUF7881"/>
</dbReference>
<dbReference type="RefSeq" id="XP_001271826.1">
    <property type="nucleotide sequence ID" value="XM_001271825.1"/>
</dbReference>
<dbReference type="AlphaFoldDB" id="A1CHP5"/>
<evidence type="ECO:0000313" key="3">
    <source>
        <dbReference type="EMBL" id="EAW10400.1"/>
    </source>
</evidence>
<dbReference type="InterPro" id="IPR003615">
    <property type="entry name" value="HNH_nuc"/>
</dbReference>
<protein>
    <submittedName>
        <fullName evidence="3">Uncharacterized protein</fullName>
    </submittedName>
</protein>
<dbReference type="EMBL" id="DS027054">
    <property type="protein sequence ID" value="EAW10400.1"/>
    <property type="molecule type" value="Genomic_DNA"/>
</dbReference>
<dbReference type="OMA" id="SQNICII"/>
<organism evidence="3 4">
    <name type="scientific">Aspergillus clavatus (strain ATCC 1007 / CBS 513.65 / DSM 816 / NCTC 3887 / NRRL 1 / QM 1276 / 107)</name>
    <dbReference type="NCBI Taxonomy" id="344612"/>
    <lineage>
        <taxon>Eukaryota</taxon>
        <taxon>Fungi</taxon>
        <taxon>Dikarya</taxon>
        <taxon>Ascomycota</taxon>
        <taxon>Pezizomycotina</taxon>
        <taxon>Eurotiomycetes</taxon>
        <taxon>Eurotiomycetidae</taxon>
        <taxon>Eurotiales</taxon>
        <taxon>Aspergillaceae</taxon>
        <taxon>Aspergillus</taxon>
        <taxon>Aspergillus subgen. Fumigati</taxon>
    </lineage>
</organism>
<dbReference type="STRING" id="344612.A1CHP5"/>
<dbReference type="KEGG" id="act:ACLA_048720"/>
<dbReference type="eggNOG" id="ENOG502SKV9">
    <property type="taxonomic scope" value="Eukaryota"/>
</dbReference>
<dbReference type="Proteomes" id="UP000006701">
    <property type="component" value="Unassembled WGS sequence"/>
</dbReference>
<reference evidence="3 4" key="1">
    <citation type="journal article" date="2008" name="PLoS Genet.">
        <title>Genomic islands in the pathogenic filamentous fungus Aspergillus fumigatus.</title>
        <authorList>
            <person name="Fedorova N.D."/>
            <person name="Khaldi N."/>
            <person name="Joardar V.S."/>
            <person name="Maiti R."/>
            <person name="Amedeo P."/>
            <person name="Anderson M.J."/>
            <person name="Crabtree J."/>
            <person name="Silva J.C."/>
            <person name="Badger J.H."/>
            <person name="Albarraq A."/>
            <person name="Angiuoli S."/>
            <person name="Bussey H."/>
            <person name="Bowyer P."/>
            <person name="Cotty P.J."/>
            <person name="Dyer P.S."/>
            <person name="Egan A."/>
            <person name="Galens K."/>
            <person name="Fraser-Liggett C.M."/>
            <person name="Haas B.J."/>
            <person name="Inman J.M."/>
            <person name="Kent R."/>
            <person name="Lemieux S."/>
            <person name="Malavazi I."/>
            <person name="Orvis J."/>
            <person name="Roemer T."/>
            <person name="Ronning C.M."/>
            <person name="Sundaram J.P."/>
            <person name="Sutton G."/>
            <person name="Turner G."/>
            <person name="Venter J.C."/>
            <person name="White O.R."/>
            <person name="Whitty B.R."/>
            <person name="Youngman P."/>
            <person name="Wolfe K.H."/>
            <person name="Goldman G.H."/>
            <person name="Wortman J.R."/>
            <person name="Jiang B."/>
            <person name="Denning D.W."/>
            <person name="Nierman W.C."/>
        </authorList>
    </citation>
    <scope>NUCLEOTIDE SEQUENCE [LARGE SCALE GENOMIC DNA]</scope>
    <source>
        <strain evidence="4">ATCC 1007 / CBS 513.65 / DSM 816 / NCTC 3887 / NRRL 1</strain>
    </source>
</reference>
<sequence length="303" mass="33804">MASRRASTRNVFIEFSHAPGEIKGGLSAAPTLTTRQFLDMIYLVFHASGGFETRLYRSTAPVVPSDQPLEHGRYILTPSVPDTEMQVSHKCYHPRTLSLSNTARNASFAQQVRARDGRCVITGQINRTAEHDIWVGFDAAHIFPLALDSIFASQGFQHVVTHNDPLGVNSLQNGLLLDSAIHHLWDWYSLAVNPNDGYKVVSFQPHTWDLHGRILDPVCRQPGDPTHVLDALLQWHYEQAVLCNVRGEGEAAFEFDFPEGSDMMGQIQEEPQGAERMEAELFNRLWGHYESPSLTGPSQDAAS</sequence>
<feature type="domain" description="HNH nuclease" evidence="1">
    <location>
        <begin position="119"/>
        <end position="193"/>
    </location>
</feature>
<name>A1CHP5_ASPCL</name>
<dbReference type="Pfam" id="PF13391">
    <property type="entry name" value="HNH_2"/>
    <property type="match status" value="1"/>
</dbReference>
<dbReference type="GeneID" id="4704059"/>
<dbReference type="VEuPathDB" id="FungiDB:ACLA_048720"/>
<dbReference type="HOGENOM" id="CLU_055165_2_0_1"/>
<evidence type="ECO:0000259" key="2">
    <source>
        <dbReference type="Pfam" id="PF25324"/>
    </source>
</evidence>
<accession>A1CHP5</accession>
<dbReference type="Pfam" id="PF25324">
    <property type="entry name" value="DUF7881"/>
    <property type="match status" value="1"/>
</dbReference>
<evidence type="ECO:0000313" key="4">
    <source>
        <dbReference type="Proteomes" id="UP000006701"/>
    </source>
</evidence>
<feature type="domain" description="DUF7881" evidence="2">
    <location>
        <begin position="9"/>
        <end position="77"/>
    </location>
</feature>
<evidence type="ECO:0000259" key="1">
    <source>
        <dbReference type="Pfam" id="PF13391"/>
    </source>
</evidence>